<dbReference type="AlphaFoldDB" id="A0A6G3X4T4"/>
<feature type="domain" description="FtsK" evidence="1">
    <location>
        <begin position="25"/>
        <end position="67"/>
    </location>
</feature>
<organism evidence="2">
    <name type="scientific">Streptomyces sp. SID7499</name>
    <dbReference type="NCBI Taxonomy" id="2706086"/>
    <lineage>
        <taxon>Bacteria</taxon>
        <taxon>Bacillati</taxon>
        <taxon>Actinomycetota</taxon>
        <taxon>Actinomycetes</taxon>
        <taxon>Kitasatosporales</taxon>
        <taxon>Streptomycetaceae</taxon>
        <taxon>Streptomyces</taxon>
    </lineage>
</organism>
<dbReference type="SUPFAM" id="SSF52540">
    <property type="entry name" value="P-loop containing nucleoside triphosphate hydrolases"/>
    <property type="match status" value="1"/>
</dbReference>
<protein>
    <recommendedName>
        <fullName evidence="1">FtsK domain-containing protein</fullName>
    </recommendedName>
</protein>
<gene>
    <name evidence="2" type="ORF">G3M58_39500</name>
</gene>
<dbReference type="Pfam" id="PF01580">
    <property type="entry name" value="FtsK_SpoIIIE"/>
    <property type="match status" value="1"/>
</dbReference>
<dbReference type="GO" id="GO:0003677">
    <property type="term" value="F:DNA binding"/>
    <property type="evidence" value="ECO:0007669"/>
    <property type="project" value="InterPro"/>
</dbReference>
<dbReference type="EMBL" id="JAAGMN010004186">
    <property type="protein sequence ID" value="NEE12530.1"/>
    <property type="molecule type" value="Genomic_DNA"/>
</dbReference>
<sequence length="68" mass="7000">DALLPGIEPDRARGLIATRWPGTGKLRVPVGLVDKPFDQRRDPLVVDLSGAGGHVAVAGGSQSGKSTL</sequence>
<feature type="non-terminal residue" evidence="2">
    <location>
        <position position="1"/>
    </location>
</feature>
<feature type="non-terminal residue" evidence="2">
    <location>
        <position position="68"/>
    </location>
</feature>
<reference evidence="2" key="1">
    <citation type="submission" date="2020-01" db="EMBL/GenBank/DDBJ databases">
        <title>Insect and environment-associated Actinomycetes.</title>
        <authorList>
            <person name="Currrie C."/>
            <person name="Chevrette M."/>
            <person name="Carlson C."/>
            <person name="Stubbendieck R."/>
            <person name="Wendt-Pienkowski E."/>
        </authorList>
    </citation>
    <scope>NUCLEOTIDE SEQUENCE</scope>
    <source>
        <strain evidence="2">SID7499</strain>
    </source>
</reference>
<proteinExistence type="predicted"/>
<dbReference type="GO" id="GO:0005524">
    <property type="term" value="F:ATP binding"/>
    <property type="evidence" value="ECO:0007669"/>
    <property type="project" value="InterPro"/>
</dbReference>
<evidence type="ECO:0000313" key="2">
    <source>
        <dbReference type="EMBL" id="NEE12530.1"/>
    </source>
</evidence>
<name>A0A6G3X4T4_9ACTN</name>
<comment type="caution">
    <text evidence="2">The sequence shown here is derived from an EMBL/GenBank/DDBJ whole genome shotgun (WGS) entry which is preliminary data.</text>
</comment>
<dbReference type="Gene3D" id="3.40.50.300">
    <property type="entry name" value="P-loop containing nucleotide triphosphate hydrolases"/>
    <property type="match status" value="1"/>
</dbReference>
<dbReference type="InterPro" id="IPR027417">
    <property type="entry name" value="P-loop_NTPase"/>
</dbReference>
<evidence type="ECO:0000259" key="1">
    <source>
        <dbReference type="Pfam" id="PF01580"/>
    </source>
</evidence>
<dbReference type="InterPro" id="IPR002543">
    <property type="entry name" value="FtsK_dom"/>
</dbReference>
<accession>A0A6G3X4T4</accession>